<dbReference type="Proteomes" id="UP000612362">
    <property type="component" value="Unassembled WGS sequence"/>
</dbReference>
<gene>
    <name evidence="2" type="ORF">KSX_19220</name>
</gene>
<accession>A0A8J3I1F5</accession>
<dbReference type="RefSeq" id="WP_220193218.1">
    <property type="nucleotide sequence ID" value="NZ_BNJF01000001.1"/>
</dbReference>
<organism evidence="2 3">
    <name type="scientific">Ktedonospora formicarum</name>
    <dbReference type="NCBI Taxonomy" id="2778364"/>
    <lineage>
        <taxon>Bacteria</taxon>
        <taxon>Bacillati</taxon>
        <taxon>Chloroflexota</taxon>
        <taxon>Ktedonobacteria</taxon>
        <taxon>Ktedonobacterales</taxon>
        <taxon>Ktedonobacteraceae</taxon>
        <taxon>Ktedonospora</taxon>
    </lineage>
</organism>
<protein>
    <submittedName>
        <fullName evidence="2">Uncharacterized protein</fullName>
    </submittedName>
</protein>
<reference evidence="2" key="1">
    <citation type="submission" date="2020-10" db="EMBL/GenBank/DDBJ databases">
        <title>Taxonomic study of unclassified bacteria belonging to the class Ktedonobacteria.</title>
        <authorList>
            <person name="Yabe S."/>
            <person name="Wang C.M."/>
            <person name="Zheng Y."/>
            <person name="Sakai Y."/>
            <person name="Cavaletti L."/>
            <person name="Monciardini P."/>
            <person name="Donadio S."/>
        </authorList>
    </citation>
    <scope>NUCLEOTIDE SEQUENCE</scope>
    <source>
        <strain evidence="2">SOSP1-1</strain>
    </source>
</reference>
<sequence>MVHWEHRYLLGTMIFTIAGDVVRDFDDEYEAWRWLELEGWGLAAIEPPDPVRPGACKYYFRRRVREEYQAPVTNEHRVLDTKSRPRSERSLRR</sequence>
<evidence type="ECO:0000313" key="3">
    <source>
        <dbReference type="Proteomes" id="UP000612362"/>
    </source>
</evidence>
<proteinExistence type="predicted"/>
<name>A0A8J3I1F5_9CHLR</name>
<dbReference type="AlphaFoldDB" id="A0A8J3I1F5"/>
<dbReference type="EMBL" id="BNJF01000001">
    <property type="protein sequence ID" value="GHO43759.1"/>
    <property type="molecule type" value="Genomic_DNA"/>
</dbReference>
<comment type="caution">
    <text evidence="2">The sequence shown here is derived from an EMBL/GenBank/DDBJ whole genome shotgun (WGS) entry which is preliminary data.</text>
</comment>
<evidence type="ECO:0000256" key="1">
    <source>
        <dbReference type="SAM" id="MobiDB-lite"/>
    </source>
</evidence>
<feature type="region of interest" description="Disordered" evidence="1">
    <location>
        <begin position="74"/>
        <end position="93"/>
    </location>
</feature>
<evidence type="ECO:0000313" key="2">
    <source>
        <dbReference type="EMBL" id="GHO43759.1"/>
    </source>
</evidence>
<keyword evidence="3" id="KW-1185">Reference proteome</keyword>